<organism evidence="8 9">
    <name type="scientific">Aphanothece hegewaldii CCALA 016</name>
    <dbReference type="NCBI Taxonomy" id="2107694"/>
    <lineage>
        <taxon>Bacteria</taxon>
        <taxon>Bacillati</taxon>
        <taxon>Cyanobacteriota</taxon>
        <taxon>Cyanophyceae</taxon>
        <taxon>Oscillatoriophycideae</taxon>
        <taxon>Chroococcales</taxon>
        <taxon>Aphanothecaceae</taxon>
        <taxon>Aphanothece</taxon>
    </lineage>
</organism>
<dbReference type="GO" id="GO:0008236">
    <property type="term" value="F:serine-type peptidase activity"/>
    <property type="evidence" value="ECO:0007669"/>
    <property type="project" value="UniProtKB-KW"/>
</dbReference>
<proteinExistence type="inferred from homology"/>
<feature type="region of interest" description="Disordered" evidence="6">
    <location>
        <begin position="424"/>
        <end position="444"/>
    </location>
</feature>
<evidence type="ECO:0000313" key="8">
    <source>
        <dbReference type="EMBL" id="PSF33058.1"/>
    </source>
</evidence>
<dbReference type="AlphaFoldDB" id="A0A2T1LSM5"/>
<dbReference type="GO" id="GO:0030288">
    <property type="term" value="C:outer membrane-bounded periplasmic space"/>
    <property type="evidence" value="ECO:0007669"/>
    <property type="project" value="TreeGrafter"/>
</dbReference>
<dbReference type="GO" id="GO:0004175">
    <property type="term" value="F:endopeptidase activity"/>
    <property type="evidence" value="ECO:0007669"/>
    <property type="project" value="TreeGrafter"/>
</dbReference>
<dbReference type="Gene3D" id="3.30.750.44">
    <property type="match status" value="1"/>
</dbReference>
<gene>
    <name evidence="8" type="ORF">C7H19_20890</name>
</gene>
<protein>
    <submittedName>
        <fullName evidence="8">Peptidase S41</fullName>
    </submittedName>
</protein>
<dbReference type="NCBIfam" id="TIGR00225">
    <property type="entry name" value="prc"/>
    <property type="match status" value="1"/>
</dbReference>
<dbReference type="SUPFAM" id="SSF52096">
    <property type="entry name" value="ClpP/crotonase"/>
    <property type="match status" value="1"/>
</dbReference>
<dbReference type="SMART" id="SM00228">
    <property type="entry name" value="PDZ"/>
    <property type="match status" value="1"/>
</dbReference>
<dbReference type="GO" id="GO:0006508">
    <property type="term" value="P:proteolysis"/>
    <property type="evidence" value="ECO:0007669"/>
    <property type="project" value="UniProtKB-KW"/>
</dbReference>
<evidence type="ECO:0000259" key="7">
    <source>
        <dbReference type="PROSITE" id="PS50106"/>
    </source>
</evidence>
<dbReference type="CDD" id="cd06782">
    <property type="entry name" value="cpPDZ_CPP-like"/>
    <property type="match status" value="1"/>
</dbReference>
<evidence type="ECO:0000256" key="6">
    <source>
        <dbReference type="SAM" id="MobiDB-lite"/>
    </source>
</evidence>
<dbReference type="PANTHER" id="PTHR32060:SF30">
    <property type="entry name" value="CARBOXY-TERMINAL PROCESSING PROTEASE CTPA"/>
    <property type="match status" value="1"/>
</dbReference>
<dbReference type="Gene3D" id="2.30.42.10">
    <property type="match status" value="1"/>
</dbReference>
<dbReference type="InterPro" id="IPR004447">
    <property type="entry name" value="Peptidase_S41A"/>
</dbReference>
<dbReference type="CDD" id="cd07560">
    <property type="entry name" value="Peptidase_S41_CPP"/>
    <property type="match status" value="1"/>
</dbReference>
<dbReference type="NCBIfam" id="NF045589">
    <property type="entry name" value="Cterm_S41_CtpB"/>
    <property type="match status" value="1"/>
</dbReference>
<dbReference type="GO" id="GO:0007165">
    <property type="term" value="P:signal transduction"/>
    <property type="evidence" value="ECO:0007669"/>
    <property type="project" value="TreeGrafter"/>
</dbReference>
<dbReference type="Pfam" id="PF03572">
    <property type="entry name" value="Peptidase_S41"/>
    <property type="match status" value="1"/>
</dbReference>
<evidence type="ECO:0000256" key="1">
    <source>
        <dbReference type="ARBA" id="ARBA00009179"/>
    </source>
</evidence>
<dbReference type="SUPFAM" id="SSF50156">
    <property type="entry name" value="PDZ domain-like"/>
    <property type="match status" value="1"/>
</dbReference>
<dbReference type="Gene3D" id="3.90.226.10">
    <property type="entry name" value="2-enoyl-CoA Hydratase, Chain A, domain 1"/>
    <property type="match status" value="1"/>
</dbReference>
<dbReference type="InterPro" id="IPR005151">
    <property type="entry name" value="Tail-specific_protease"/>
</dbReference>
<evidence type="ECO:0000256" key="2">
    <source>
        <dbReference type="ARBA" id="ARBA00022670"/>
    </source>
</evidence>
<keyword evidence="4 5" id="KW-0720">Serine protease</keyword>
<evidence type="ECO:0000256" key="3">
    <source>
        <dbReference type="ARBA" id="ARBA00022801"/>
    </source>
</evidence>
<sequence>MKQSRHSLSVGQHIFLGSSITTLAVTSFLTPVMATNATSKDDTLENSPKAVIDEVWQLVNNEFVDRSFHHVDWQRKRQELLSRNYANRKQAYLAIREALKEIGDPYTRFLEPEEFTALTTQTSGELSGVGVRLAVDKRTKDLIVIEALKNSPALAGGVQQGDRVIRINGKPTALMTLEQAIKEMEGEVGTDVNLQISRKSKGIFEVTLTRAQLEIPSVSYSIKEEAQIKVGYIRLDEFSSHAAEQMKLAIEDLSQKNVSGFVLDLRGNPGGLLFASVDIARMWMKSGEIVSTIDRRGGDRHYQANGTAITELPLVLLVNEGSASASEILAGALKENGRATLVGMPTYGKATVQSVHSLSDGSGLAVTIARYFPPNGENISKKGIKPDVQIGLTTEQKLQLRNNPDLVGTSADPQYKRAISVLQTHPSAQIKPPEIPKPLTIRPE</sequence>
<reference evidence="8 9" key="1">
    <citation type="submission" date="2018-03" db="EMBL/GenBank/DDBJ databases">
        <title>The ancient ancestry and fast evolution of plastids.</title>
        <authorList>
            <person name="Moore K.R."/>
            <person name="Magnabosco C."/>
            <person name="Momper L."/>
            <person name="Gold D.A."/>
            <person name="Bosak T."/>
            <person name="Fournier G.P."/>
        </authorList>
    </citation>
    <scope>NUCLEOTIDE SEQUENCE [LARGE SCALE GENOMIC DNA]</scope>
    <source>
        <strain evidence="8 9">CCALA 016</strain>
    </source>
</reference>
<evidence type="ECO:0000256" key="5">
    <source>
        <dbReference type="RuleBase" id="RU004404"/>
    </source>
</evidence>
<comment type="caution">
    <text evidence="8">The sequence shown here is derived from an EMBL/GenBank/DDBJ whole genome shotgun (WGS) entry which is preliminary data.</text>
</comment>
<comment type="similarity">
    <text evidence="1 5">Belongs to the peptidase S41A family.</text>
</comment>
<dbReference type="PANTHER" id="PTHR32060">
    <property type="entry name" value="TAIL-SPECIFIC PROTEASE"/>
    <property type="match status" value="1"/>
</dbReference>
<dbReference type="Proteomes" id="UP000239001">
    <property type="component" value="Unassembled WGS sequence"/>
</dbReference>
<dbReference type="Pfam" id="PF00595">
    <property type="entry name" value="PDZ"/>
    <property type="match status" value="1"/>
</dbReference>
<accession>A0A2T1LSM5</accession>
<keyword evidence="2 5" id="KW-0645">Protease</keyword>
<dbReference type="OrthoDB" id="9812068at2"/>
<keyword evidence="3 5" id="KW-0378">Hydrolase</keyword>
<dbReference type="RefSeq" id="WP_106458856.1">
    <property type="nucleotide sequence ID" value="NZ_PXOH01000034.1"/>
</dbReference>
<reference evidence="8 9" key="2">
    <citation type="submission" date="2018-03" db="EMBL/GenBank/DDBJ databases">
        <authorList>
            <person name="Keele B.F."/>
        </authorList>
    </citation>
    <scope>NUCLEOTIDE SEQUENCE [LARGE SCALE GENOMIC DNA]</scope>
    <source>
        <strain evidence="8 9">CCALA 016</strain>
    </source>
</reference>
<dbReference type="InterPro" id="IPR001478">
    <property type="entry name" value="PDZ"/>
</dbReference>
<name>A0A2T1LSM5_9CHRO</name>
<keyword evidence="9" id="KW-1185">Reference proteome</keyword>
<evidence type="ECO:0000256" key="4">
    <source>
        <dbReference type="ARBA" id="ARBA00022825"/>
    </source>
</evidence>
<dbReference type="InterPro" id="IPR036034">
    <property type="entry name" value="PDZ_sf"/>
</dbReference>
<evidence type="ECO:0000313" key="9">
    <source>
        <dbReference type="Proteomes" id="UP000239001"/>
    </source>
</evidence>
<dbReference type="InterPro" id="IPR029045">
    <property type="entry name" value="ClpP/crotonase-like_dom_sf"/>
</dbReference>
<dbReference type="PROSITE" id="PS50106">
    <property type="entry name" value="PDZ"/>
    <property type="match status" value="1"/>
</dbReference>
<dbReference type="SMART" id="SM00245">
    <property type="entry name" value="TSPc"/>
    <property type="match status" value="1"/>
</dbReference>
<dbReference type="InterPro" id="IPR054625">
    <property type="entry name" value="Cterm_S41_CtpB"/>
</dbReference>
<dbReference type="EMBL" id="PXOH01000034">
    <property type="protein sequence ID" value="PSF33058.1"/>
    <property type="molecule type" value="Genomic_DNA"/>
</dbReference>
<feature type="domain" description="PDZ" evidence="7">
    <location>
        <begin position="115"/>
        <end position="185"/>
    </location>
</feature>